<dbReference type="PROSITE" id="PS51718">
    <property type="entry name" value="G_DYNAMIN_2"/>
    <property type="match status" value="1"/>
</dbReference>
<feature type="region of interest" description="Disordered" evidence="12">
    <location>
        <begin position="17"/>
        <end position="38"/>
    </location>
</feature>
<evidence type="ECO:0000256" key="7">
    <source>
        <dbReference type="ARBA" id="ARBA00023054"/>
    </source>
</evidence>
<dbReference type="InterPro" id="IPR030381">
    <property type="entry name" value="G_DYNAMIN_dom"/>
</dbReference>
<keyword evidence="5" id="KW-0378">Hydrolase</keyword>
<dbReference type="GO" id="GO:0005741">
    <property type="term" value="C:mitochondrial outer membrane"/>
    <property type="evidence" value="ECO:0007669"/>
    <property type="project" value="UniProtKB-SubCell"/>
</dbReference>
<dbReference type="AlphaFoldDB" id="A0A1B2JIT5"/>
<name>A0A1B2JIT5_PICPA</name>
<protein>
    <submittedName>
        <fullName evidence="14">BA75_04974T0</fullName>
    </submittedName>
</protein>
<sequence>MVDKTTPEDNKTVVNLDLDDKDDKNEHHSNGNAPTQLIFNGRDLEGSTLVDGQHHHKIPPTMEGNSLTQDIDSHVQQLKYNDNRVALDRAINALVDILRQMVEENKSRPVLYPTTDNDLNVLKLNIKMEHSTVEDYSRLNKDSLAHLLSEKVTNVIRHLFSLKDRIDDTASKVFVTGDLNSGKSTFCNALLRRKILPEDQQPCTNVFCEVIDPRDNNGLEEVHAVPIGVTYNIRDESTYQIFPISELESLVYQSSRYSILKIYVHDQRPIEQSLLKNGVVDISLIDAPGLNLDSYQTTQVFSRQEEIDLVVFVVNAADLFTLSGREFITAAANEKNLIFIVINKFDCIRDKQRCKERILNQISELSPQTHKDASEFVHFVSSEEVVNGLPGPSDDGDENSDPNGNPRPDPDFDHLEASLRKFVLEKRAVSKLLPAKTYLINLLDDLDTVFKLNERLYKENRDMLLGQLDEITPQYEKAMSSSSKISGHIDRLIETTATECYNFTRDAIKNTIDNIEDTPLIPFPGLNDMYRFTKETRMALVDKVLGSVDASERYARQKTLETFEIIRDVGRKALDDDNLLADKSLRDDYMFTSKKHHQLRRVIDEEISVKDFFDPSYERFMQAIGLSGTFSSVSNTSSPSWWVLSGKQGQIWKNSLSAVAVYSSTKIFHNGLFMVKNFVSIRDVFNWRFLQNVVTPLSIGVAIVSVSYLVYDIPTAFQRKSIQRIKRHLGSTDYIHNNSSRVSKECTKVLNYASREVMNSFRTSIDTTAAKKDKIISQLKDSEQSVQFYHRLFRSIRTQGEIVRGIKIDNFYSSVD</sequence>
<evidence type="ECO:0000256" key="3">
    <source>
        <dbReference type="ARBA" id="ARBA00022741"/>
    </source>
</evidence>
<keyword evidence="7" id="KW-0175">Coiled coil</keyword>
<evidence type="ECO:0000256" key="10">
    <source>
        <dbReference type="ARBA" id="ARBA00023136"/>
    </source>
</evidence>
<keyword evidence="6" id="KW-1133">Transmembrane helix</keyword>
<dbReference type="GO" id="GO:0008053">
    <property type="term" value="P:mitochondrial fusion"/>
    <property type="evidence" value="ECO:0007669"/>
    <property type="project" value="TreeGrafter"/>
</dbReference>
<dbReference type="InterPro" id="IPR045063">
    <property type="entry name" value="Dynamin_N"/>
</dbReference>
<evidence type="ECO:0000256" key="9">
    <source>
        <dbReference type="ARBA" id="ARBA00023134"/>
    </source>
</evidence>
<dbReference type="PANTHER" id="PTHR10465:SF0">
    <property type="entry name" value="SARCALUMENIN"/>
    <property type="match status" value="1"/>
</dbReference>
<evidence type="ECO:0000256" key="2">
    <source>
        <dbReference type="ARBA" id="ARBA00022692"/>
    </source>
</evidence>
<proteinExistence type="predicted"/>
<evidence type="ECO:0000256" key="12">
    <source>
        <dbReference type="SAM" id="MobiDB-lite"/>
    </source>
</evidence>
<accession>A0A1B2JIT5</accession>
<dbReference type="GO" id="GO:0003924">
    <property type="term" value="F:GTPase activity"/>
    <property type="evidence" value="ECO:0007669"/>
    <property type="project" value="InterPro"/>
</dbReference>
<feature type="region of interest" description="Disordered" evidence="12">
    <location>
        <begin position="388"/>
        <end position="412"/>
    </location>
</feature>
<keyword evidence="8" id="KW-0496">Mitochondrion</keyword>
<gene>
    <name evidence="14" type="primary">FZO1</name>
    <name evidence="14" type="ORF">ATY40_BA7504974</name>
</gene>
<keyword evidence="9" id="KW-0342">GTP-binding</keyword>
<dbReference type="EMBL" id="CP014587">
    <property type="protein sequence ID" value="ANZ77954.1"/>
    <property type="molecule type" value="Genomic_DNA"/>
</dbReference>
<keyword evidence="10" id="KW-0472">Membrane</keyword>
<comment type="catalytic activity">
    <reaction evidence="11">
        <text>GTP + H2O = GDP + phosphate + H(+)</text>
        <dbReference type="Rhea" id="RHEA:19669"/>
        <dbReference type="ChEBI" id="CHEBI:15377"/>
        <dbReference type="ChEBI" id="CHEBI:15378"/>
        <dbReference type="ChEBI" id="CHEBI:37565"/>
        <dbReference type="ChEBI" id="CHEBI:43474"/>
        <dbReference type="ChEBI" id="CHEBI:58189"/>
    </reaction>
</comment>
<evidence type="ECO:0000256" key="6">
    <source>
        <dbReference type="ARBA" id="ARBA00022989"/>
    </source>
</evidence>
<keyword evidence="15" id="KW-1185">Reference proteome</keyword>
<dbReference type="GO" id="GO:0051646">
    <property type="term" value="P:mitochondrion localization"/>
    <property type="evidence" value="ECO:0007669"/>
    <property type="project" value="TreeGrafter"/>
</dbReference>
<keyword evidence="4" id="KW-1000">Mitochondrion outer membrane</keyword>
<organism evidence="14 15">
    <name type="scientific">Komagataella pastoris</name>
    <name type="common">Yeast</name>
    <name type="synonym">Pichia pastoris</name>
    <dbReference type="NCBI Taxonomy" id="4922"/>
    <lineage>
        <taxon>Eukaryota</taxon>
        <taxon>Fungi</taxon>
        <taxon>Dikarya</taxon>
        <taxon>Ascomycota</taxon>
        <taxon>Saccharomycotina</taxon>
        <taxon>Pichiomycetes</taxon>
        <taxon>Pichiales</taxon>
        <taxon>Pichiaceae</taxon>
        <taxon>Komagataella</taxon>
    </lineage>
</organism>
<dbReference type="InterPro" id="IPR027417">
    <property type="entry name" value="P-loop_NTPase"/>
</dbReference>
<dbReference type="PANTHER" id="PTHR10465">
    <property type="entry name" value="TRANSMEMBRANE GTPASE FZO1"/>
    <property type="match status" value="1"/>
</dbReference>
<evidence type="ECO:0000256" key="11">
    <source>
        <dbReference type="ARBA" id="ARBA00048548"/>
    </source>
</evidence>
<keyword evidence="3" id="KW-0547">Nucleotide-binding</keyword>
<evidence type="ECO:0000256" key="5">
    <source>
        <dbReference type="ARBA" id="ARBA00022801"/>
    </source>
</evidence>
<dbReference type="FunFam" id="3.40.50.300:FF:000638">
    <property type="entry name" value="Transmembrane GTPase Fzo1, putative"/>
    <property type="match status" value="1"/>
</dbReference>
<dbReference type="OrthoDB" id="9984778at2759"/>
<keyword evidence="2" id="KW-0812">Transmembrane</keyword>
<evidence type="ECO:0000256" key="4">
    <source>
        <dbReference type="ARBA" id="ARBA00022787"/>
    </source>
</evidence>
<dbReference type="GO" id="GO:0005525">
    <property type="term" value="F:GTP binding"/>
    <property type="evidence" value="ECO:0007669"/>
    <property type="project" value="UniProtKB-KW"/>
</dbReference>
<dbReference type="SUPFAM" id="SSF52540">
    <property type="entry name" value="P-loop containing nucleoside triphosphate hydrolases"/>
    <property type="match status" value="1"/>
</dbReference>
<evidence type="ECO:0000313" key="15">
    <source>
        <dbReference type="Proteomes" id="UP000094565"/>
    </source>
</evidence>
<dbReference type="InterPro" id="IPR027094">
    <property type="entry name" value="Mitofusin_fam"/>
</dbReference>
<evidence type="ECO:0000256" key="1">
    <source>
        <dbReference type="ARBA" id="ARBA00004374"/>
    </source>
</evidence>
<feature type="domain" description="Dynamin-type G" evidence="13">
    <location>
        <begin position="167"/>
        <end position="434"/>
    </location>
</feature>
<evidence type="ECO:0000256" key="8">
    <source>
        <dbReference type="ARBA" id="ARBA00023128"/>
    </source>
</evidence>
<reference evidence="14 15" key="1">
    <citation type="submission" date="2016-02" db="EMBL/GenBank/DDBJ databases">
        <title>Comparative genomic and transcriptomic foundation for Pichia pastoris.</title>
        <authorList>
            <person name="Love K.R."/>
            <person name="Shah K.A."/>
            <person name="Whittaker C.A."/>
            <person name="Wu J."/>
            <person name="Bartlett M.C."/>
            <person name="Ma D."/>
            <person name="Leeson R.L."/>
            <person name="Priest M."/>
            <person name="Young S.K."/>
            <person name="Love J.C."/>
        </authorList>
    </citation>
    <scope>NUCLEOTIDE SEQUENCE [LARGE SCALE GENOMIC DNA]</scope>
    <source>
        <strain evidence="14 15">ATCC 28485</strain>
    </source>
</reference>
<evidence type="ECO:0000259" key="13">
    <source>
        <dbReference type="PROSITE" id="PS51718"/>
    </source>
</evidence>
<dbReference type="Pfam" id="PF00350">
    <property type="entry name" value="Dynamin_N"/>
    <property type="match status" value="1"/>
</dbReference>
<evidence type="ECO:0000313" key="14">
    <source>
        <dbReference type="EMBL" id="ANZ77954.1"/>
    </source>
</evidence>
<comment type="subcellular location">
    <subcellularLocation>
        <location evidence="1">Mitochondrion outer membrane</location>
        <topology evidence="1">Multi-pass membrane protein</topology>
    </subcellularLocation>
</comment>
<dbReference type="Proteomes" id="UP000094565">
    <property type="component" value="Chromosome 4"/>
</dbReference>
<dbReference type="Gene3D" id="3.40.50.300">
    <property type="entry name" value="P-loop containing nucleotide triphosphate hydrolases"/>
    <property type="match status" value="1"/>
</dbReference>